<keyword evidence="3" id="KW-0418">Kinase</keyword>
<keyword evidence="1" id="KW-0808">Transferase</keyword>
<dbReference type="SUPFAM" id="SSF52540">
    <property type="entry name" value="P-loop containing nucleoside triphosphate hydrolases"/>
    <property type="match status" value="1"/>
</dbReference>
<evidence type="ECO:0000313" key="3">
    <source>
        <dbReference type="EMBL" id="ANW99493.1"/>
    </source>
</evidence>
<feature type="domain" description="APS kinase" evidence="2">
    <location>
        <begin position="61"/>
        <end position="102"/>
    </location>
</feature>
<dbReference type="Proteomes" id="UP000092971">
    <property type="component" value="Chromosome"/>
</dbReference>
<proteinExistence type="predicted"/>
<evidence type="ECO:0000259" key="2">
    <source>
        <dbReference type="Pfam" id="PF01583"/>
    </source>
</evidence>
<dbReference type="InterPro" id="IPR027417">
    <property type="entry name" value="P-loop_NTPase"/>
</dbReference>
<organism evidence="3 4">
    <name type="scientific">Thermoclostridium stercorarium subsp. thermolacticum DSM 2910</name>
    <dbReference type="NCBI Taxonomy" id="1121336"/>
    <lineage>
        <taxon>Bacteria</taxon>
        <taxon>Bacillati</taxon>
        <taxon>Bacillota</taxon>
        <taxon>Clostridia</taxon>
        <taxon>Eubacteriales</taxon>
        <taxon>Oscillospiraceae</taxon>
        <taxon>Thermoclostridium</taxon>
    </lineage>
</organism>
<dbReference type="EMBL" id="CP014672">
    <property type="protein sequence ID" value="ANW99493.1"/>
    <property type="molecule type" value="Genomic_DNA"/>
</dbReference>
<evidence type="ECO:0000313" key="4">
    <source>
        <dbReference type="Proteomes" id="UP000092971"/>
    </source>
</evidence>
<protein>
    <submittedName>
        <fullName evidence="3">Adenylylsulfate kinase</fullName>
    </submittedName>
</protein>
<name>A0A1B1YFH7_THEST</name>
<gene>
    <name evidence="3" type="ORF">CSTERTH_10870</name>
</gene>
<dbReference type="Gene3D" id="3.40.50.300">
    <property type="entry name" value="P-loop containing nucleotide triphosphate hydrolases"/>
    <property type="match status" value="1"/>
</dbReference>
<evidence type="ECO:0000256" key="1">
    <source>
        <dbReference type="ARBA" id="ARBA00022679"/>
    </source>
</evidence>
<accession>A0A1B1YFH7</accession>
<dbReference type="OrthoDB" id="1837979at2"/>
<reference evidence="3 4" key="1">
    <citation type="submission" date="2016-02" db="EMBL/GenBank/DDBJ databases">
        <title>Comparison of Clostridium stercorarium subspecies using comparative genomics and transcriptomics.</title>
        <authorList>
            <person name="Schellenberg J."/>
            <person name="Thallinger G."/>
            <person name="Levin D.B."/>
            <person name="Zhang X."/>
            <person name="Alvare G."/>
            <person name="Fristensky B."/>
            <person name="Sparling R."/>
        </authorList>
    </citation>
    <scope>NUCLEOTIDE SEQUENCE [LARGE SCALE GENOMIC DNA]</scope>
    <source>
        <strain evidence="3 4">DSM 2910</strain>
    </source>
</reference>
<dbReference type="GO" id="GO:0016301">
    <property type="term" value="F:kinase activity"/>
    <property type="evidence" value="ECO:0007669"/>
    <property type="project" value="UniProtKB-KW"/>
</dbReference>
<dbReference type="Pfam" id="PF01583">
    <property type="entry name" value="APS_kinase"/>
    <property type="match status" value="1"/>
</dbReference>
<dbReference type="RefSeq" id="WP_015359898.1">
    <property type="nucleotide sequence ID" value="NZ_CP014672.1"/>
</dbReference>
<dbReference type="AlphaFoldDB" id="A0A1B1YFH7"/>
<dbReference type="InterPro" id="IPR059117">
    <property type="entry name" value="APS_kinase_dom"/>
</dbReference>
<sequence>MGDNIFDKFKNIEELNSIPKGDMPGDKIQINFTHLTKAKAIAPVLMDLLTPMIEKHAHNKAVVSVCGGSGTGKSEIASLLSYYLNQTGIGSYILSGDNYPHRIPEYNDAERLRVFRRSGLKGLIAHGEYTEERKEILNKLQSNCDDTDPRFISDYPWLEIYHSEGKLGLRNYLGTPNEIDFCELNEIISQFKNGISKIYLKRMGRKPEEIWYEEVDFKDVRVLIIEWTHGNSHYLRGIDIPILLSSTPQETLEFRKQRNRDRGVDSPFTAMVLEIEHELLISQAVKAKIIVSSDGRIITYKEFLKAMTEGSHVNSGEGNG</sequence>